<dbReference type="PROSITE" id="PS51724">
    <property type="entry name" value="SPOR"/>
    <property type="match status" value="1"/>
</dbReference>
<feature type="domain" description="SPOR" evidence="3">
    <location>
        <begin position="113"/>
        <end position="193"/>
    </location>
</feature>
<gene>
    <name evidence="4" type="ORF">DW355_04570</name>
</gene>
<sequence length="194" mass="21011">MNKQRGSTLLGFIIGVVVGLAVALLVALYVTKTPVPFMNKGQNRTPEQDAAELERNKDWKPNAPLATKTRPAPPPAEPEAAVPAPVTVPAAKSADPLGDLARAKINEDNKAANPNMLAYYIQVGAYYKPEDAEAQRARLSLTGVQARVLRAEDASGRLIYRVRVGPYERKEDADRAESQLKAAGQQTAQVRGQR</sequence>
<dbReference type="Proteomes" id="UP000292939">
    <property type="component" value="Chromosome"/>
</dbReference>
<feature type="region of interest" description="Disordered" evidence="1">
    <location>
        <begin position="170"/>
        <end position="194"/>
    </location>
</feature>
<proteinExistence type="predicted"/>
<dbReference type="InterPro" id="IPR052521">
    <property type="entry name" value="Cell_div_SPOR-domain"/>
</dbReference>
<feature type="region of interest" description="Disordered" evidence="1">
    <location>
        <begin position="37"/>
        <end position="81"/>
    </location>
</feature>
<dbReference type="GO" id="GO:0032153">
    <property type="term" value="C:cell division site"/>
    <property type="evidence" value="ECO:0007669"/>
    <property type="project" value="TreeGrafter"/>
</dbReference>
<evidence type="ECO:0000259" key="3">
    <source>
        <dbReference type="PROSITE" id="PS51724"/>
    </source>
</evidence>
<dbReference type="PANTHER" id="PTHR38687">
    <property type="entry name" value="CELL DIVISION PROTEIN DEDD-RELATED"/>
    <property type="match status" value="1"/>
</dbReference>
<dbReference type="InterPro" id="IPR036680">
    <property type="entry name" value="SPOR-like_sf"/>
</dbReference>
<reference evidence="4 5" key="1">
    <citation type="submission" date="2018-07" db="EMBL/GenBank/DDBJ databases">
        <title>Exploring interactions and the metabolic potential of the ultra-small soil bacteria Hylemonella gracilis.</title>
        <authorList>
            <person name="Tyc O."/>
            <person name="Kulkarni P."/>
            <person name="Gawehns F."/>
            <person name="Hundscheid M."/>
            <person name="Zweers H."/>
            <person name="Garbeva P."/>
        </authorList>
    </citation>
    <scope>NUCLEOTIDE SEQUENCE [LARGE SCALE GENOMIC DNA]</scope>
    <source>
        <strain evidence="4 5">NS1</strain>
    </source>
</reference>
<dbReference type="GO" id="GO:0030428">
    <property type="term" value="C:cell septum"/>
    <property type="evidence" value="ECO:0007669"/>
    <property type="project" value="TreeGrafter"/>
</dbReference>
<dbReference type="PANTHER" id="PTHR38687:SF1">
    <property type="entry name" value="CELL DIVISION PROTEIN DEDD"/>
    <property type="match status" value="1"/>
</dbReference>
<dbReference type="SUPFAM" id="SSF110997">
    <property type="entry name" value="Sporulation related repeat"/>
    <property type="match status" value="1"/>
</dbReference>
<organism evidence="4 5">
    <name type="scientific">Hylemonella gracilis</name>
    <dbReference type="NCBI Taxonomy" id="80880"/>
    <lineage>
        <taxon>Bacteria</taxon>
        <taxon>Pseudomonadati</taxon>
        <taxon>Pseudomonadota</taxon>
        <taxon>Betaproteobacteria</taxon>
        <taxon>Burkholderiales</taxon>
        <taxon>Comamonadaceae</taxon>
        <taxon>Hylemonella</taxon>
    </lineage>
</organism>
<evidence type="ECO:0000256" key="2">
    <source>
        <dbReference type="SAM" id="Phobius"/>
    </source>
</evidence>
<name>A0A4P6UJ88_9BURK</name>
<accession>A0A4P6UJ88</accession>
<dbReference type="Gene3D" id="3.30.70.1070">
    <property type="entry name" value="Sporulation related repeat"/>
    <property type="match status" value="1"/>
</dbReference>
<dbReference type="GO" id="GO:0042834">
    <property type="term" value="F:peptidoglycan binding"/>
    <property type="evidence" value="ECO:0007669"/>
    <property type="project" value="InterPro"/>
</dbReference>
<evidence type="ECO:0000313" key="5">
    <source>
        <dbReference type="Proteomes" id="UP000292939"/>
    </source>
</evidence>
<dbReference type="OrthoDB" id="7063246at2"/>
<dbReference type="AlphaFoldDB" id="A0A4P6UJ88"/>
<feature type="transmembrane region" description="Helical" evidence="2">
    <location>
        <begin position="9"/>
        <end position="30"/>
    </location>
</feature>
<keyword evidence="2" id="KW-1133">Transmembrane helix</keyword>
<dbReference type="KEGG" id="hgr:DW355_04570"/>
<dbReference type="EMBL" id="CP031395">
    <property type="protein sequence ID" value="QBK04147.1"/>
    <property type="molecule type" value="Genomic_DNA"/>
</dbReference>
<keyword evidence="2" id="KW-0812">Transmembrane</keyword>
<keyword evidence="2" id="KW-0472">Membrane</keyword>
<dbReference type="GO" id="GO:0032506">
    <property type="term" value="P:cytokinetic process"/>
    <property type="evidence" value="ECO:0007669"/>
    <property type="project" value="TreeGrafter"/>
</dbReference>
<dbReference type="Pfam" id="PF05036">
    <property type="entry name" value="SPOR"/>
    <property type="match status" value="1"/>
</dbReference>
<evidence type="ECO:0000256" key="1">
    <source>
        <dbReference type="SAM" id="MobiDB-lite"/>
    </source>
</evidence>
<feature type="compositionally biased region" description="Polar residues" evidence="1">
    <location>
        <begin position="184"/>
        <end position="194"/>
    </location>
</feature>
<protein>
    <submittedName>
        <fullName evidence="4">Sporulation protein</fullName>
    </submittedName>
</protein>
<evidence type="ECO:0000313" key="4">
    <source>
        <dbReference type="EMBL" id="QBK04147.1"/>
    </source>
</evidence>
<dbReference type="InterPro" id="IPR007730">
    <property type="entry name" value="SPOR-like_dom"/>
</dbReference>
<dbReference type="RefSeq" id="WP_131278158.1">
    <property type="nucleotide sequence ID" value="NZ_CP031395.1"/>
</dbReference>